<name>A0AAD3Y5A4_NEPGR</name>
<comment type="caution">
    <text evidence="2">The sequence shown here is derived from an EMBL/GenBank/DDBJ whole genome shotgun (WGS) entry which is preliminary data.</text>
</comment>
<keyword evidence="3" id="KW-1185">Reference proteome</keyword>
<evidence type="ECO:0000313" key="3">
    <source>
        <dbReference type="Proteomes" id="UP001279734"/>
    </source>
</evidence>
<organism evidence="2 3">
    <name type="scientific">Nepenthes gracilis</name>
    <name type="common">Slender pitcher plant</name>
    <dbReference type="NCBI Taxonomy" id="150966"/>
    <lineage>
        <taxon>Eukaryota</taxon>
        <taxon>Viridiplantae</taxon>
        <taxon>Streptophyta</taxon>
        <taxon>Embryophyta</taxon>
        <taxon>Tracheophyta</taxon>
        <taxon>Spermatophyta</taxon>
        <taxon>Magnoliopsida</taxon>
        <taxon>eudicotyledons</taxon>
        <taxon>Gunneridae</taxon>
        <taxon>Pentapetalae</taxon>
        <taxon>Caryophyllales</taxon>
        <taxon>Nepenthaceae</taxon>
        <taxon>Nepenthes</taxon>
    </lineage>
</organism>
<proteinExistence type="predicted"/>
<gene>
    <name evidence="2" type="ORF">Nepgr_029174</name>
</gene>
<dbReference type="AlphaFoldDB" id="A0AAD3Y5A4"/>
<reference evidence="2" key="1">
    <citation type="submission" date="2023-05" db="EMBL/GenBank/DDBJ databases">
        <title>Nepenthes gracilis genome sequencing.</title>
        <authorList>
            <person name="Fukushima K."/>
        </authorList>
    </citation>
    <scope>NUCLEOTIDE SEQUENCE</scope>
    <source>
        <strain evidence="2">SING2019-196</strain>
    </source>
</reference>
<evidence type="ECO:0000256" key="1">
    <source>
        <dbReference type="SAM" id="MobiDB-lite"/>
    </source>
</evidence>
<feature type="region of interest" description="Disordered" evidence="1">
    <location>
        <begin position="54"/>
        <end position="78"/>
    </location>
</feature>
<accession>A0AAD3Y5A4</accession>
<dbReference type="EMBL" id="BSYO01000032">
    <property type="protein sequence ID" value="GMH27331.1"/>
    <property type="molecule type" value="Genomic_DNA"/>
</dbReference>
<sequence length="78" mass="8452">MAVVEEVPCMEVPTPELSDTSGMPTPPPGFEVPLLYHVQPLRFLPLLIGIGAKGSPDSSYQGDPSHREGPFYPKVPLH</sequence>
<evidence type="ECO:0000313" key="2">
    <source>
        <dbReference type="EMBL" id="GMH27331.1"/>
    </source>
</evidence>
<dbReference type="Proteomes" id="UP001279734">
    <property type="component" value="Unassembled WGS sequence"/>
</dbReference>
<protein>
    <submittedName>
        <fullName evidence="2">Uncharacterized protein</fullName>
    </submittedName>
</protein>
<feature type="region of interest" description="Disordered" evidence="1">
    <location>
        <begin position="1"/>
        <end position="26"/>
    </location>
</feature>